<reference evidence="3 4" key="1">
    <citation type="submission" date="2023-07" db="EMBL/GenBank/DDBJ databases">
        <title>Genomic Encyclopedia of Type Strains, Phase IV (KMG-IV): sequencing the most valuable type-strain genomes for metagenomic binning, comparative biology and taxonomic classification.</title>
        <authorList>
            <person name="Goeker M."/>
        </authorList>
    </citation>
    <scope>NUCLEOTIDE SEQUENCE [LARGE SCALE GENOMIC DNA]</scope>
    <source>
        <strain evidence="3 4">DSM 19154</strain>
    </source>
</reference>
<dbReference type="Proteomes" id="UP001225034">
    <property type="component" value="Unassembled WGS sequence"/>
</dbReference>
<dbReference type="PANTHER" id="PTHR43798:SF31">
    <property type="entry name" value="AB HYDROLASE SUPERFAMILY PROTEIN YCLE"/>
    <property type="match status" value="1"/>
</dbReference>
<keyword evidence="4" id="KW-1185">Reference proteome</keyword>
<gene>
    <name evidence="3" type="ORF">J2S05_003582</name>
</gene>
<sequence>MPVVTLNGVDLYYEIKGEGPPLIFTHGHSMNHEQWEPQVNALSSFYQIITWDARGHGHSTLPPGPVDPRDFSRDLHSLIDYLQLKSVVLCGLSMGGHISLQTALFYPEKIRGLI</sequence>
<evidence type="ECO:0000313" key="3">
    <source>
        <dbReference type="EMBL" id="MDQ0208770.1"/>
    </source>
</evidence>
<dbReference type="RefSeq" id="WP_306985091.1">
    <property type="nucleotide sequence ID" value="NZ_JAUSUA010000006.1"/>
</dbReference>
<dbReference type="SUPFAM" id="SSF53474">
    <property type="entry name" value="alpha/beta-Hydrolases"/>
    <property type="match status" value="1"/>
</dbReference>
<evidence type="ECO:0000256" key="1">
    <source>
        <dbReference type="ARBA" id="ARBA00022801"/>
    </source>
</evidence>
<organism evidence="3 4">
    <name type="scientific">Alkalicoccobacillus murimartini</name>
    <dbReference type="NCBI Taxonomy" id="171685"/>
    <lineage>
        <taxon>Bacteria</taxon>
        <taxon>Bacillati</taxon>
        <taxon>Bacillota</taxon>
        <taxon>Bacilli</taxon>
        <taxon>Bacillales</taxon>
        <taxon>Bacillaceae</taxon>
        <taxon>Alkalicoccobacillus</taxon>
    </lineage>
</organism>
<keyword evidence="1" id="KW-0378">Hydrolase</keyword>
<evidence type="ECO:0000259" key="2">
    <source>
        <dbReference type="Pfam" id="PF00561"/>
    </source>
</evidence>
<evidence type="ECO:0000313" key="4">
    <source>
        <dbReference type="Proteomes" id="UP001225034"/>
    </source>
</evidence>
<dbReference type="InterPro" id="IPR000073">
    <property type="entry name" value="AB_hydrolase_1"/>
</dbReference>
<dbReference type="Pfam" id="PF00561">
    <property type="entry name" value="Abhydrolase_1"/>
    <property type="match status" value="1"/>
</dbReference>
<dbReference type="InterPro" id="IPR050266">
    <property type="entry name" value="AB_hydrolase_sf"/>
</dbReference>
<proteinExistence type="predicted"/>
<accession>A0ABT9YMR1</accession>
<dbReference type="PANTHER" id="PTHR43798">
    <property type="entry name" value="MONOACYLGLYCEROL LIPASE"/>
    <property type="match status" value="1"/>
</dbReference>
<comment type="caution">
    <text evidence="3">The sequence shown here is derived from an EMBL/GenBank/DDBJ whole genome shotgun (WGS) entry which is preliminary data.</text>
</comment>
<dbReference type="EMBL" id="JAUSUA010000006">
    <property type="protein sequence ID" value="MDQ0208770.1"/>
    <property type="molecule type" value="Genomic_DNA"/>
</dbReference>
<protein>
    <submittedName>
        <fullName evidence="3">Pimeloyl-ACP methyl ester carboxylesterase</fullName>
    </submittedName>
</protein>
<dbReference type="Gene3D" id="3.40.50.1820">
    <property type="entry name" value="alpha/beta hydrolase"/>
    <property type="match status" value="1"/>
</dbReference>
<feature type="domain" description="AB hydrolase-1" evidence="2">
    <location>
        <begin position="20"/>
        <end position="114"/>
    </location>
</feature>
<name>A0ABT9YMR1_9BACI</name>
<dbReference type="PRINTS" id="PR00111">
    <property type="entry name" value="ABHYDROLASE"/>
</dbReference>
<dbReference type="InterPro" id="IPR029058">
    <property type="entry name" value="AB_hydrolase_fold"/>
</dbReference>